<organism evidence="1 2">
    <name type="scientific">Pieris macdunnoughi</name>
    <dbReference type="NCBI Taxonomy" id="345717"/>
    <lineage>
        <taxon>Eukaryota</taxon>
        <taxon>Metazoa</taxon>
        <taxon>Ecdysozoa</taxon>
        <taxon>Arthropoda</taxon>
        <taxon>Hexapoda</taxon>
        <taxon>Insecta</taxon>
        <taxon>Pterygota</taxon>
        <taxon>Neoptera</taxon>
        <taxon>Endopterygota</taxon>
        <taxon>Lepidoptera</taxon>
        <taxon>Glossata</taxon>
        <taxon>Ditrysia</taxon>
        <taxon>Papilionoidea</taxon>
        <taxon>Pieridae</taxon>
        <taxon>Pierinae</taxon>
        <taxon>Pieris</taxon>
    </lineage>
</organism>
<keyword evidence="2" id="KW-1185">Reference proteome</keyword>
<dbReference type="InterPro" id="IPR036397">
    <property type="entry name" value="RNaseH_sf"/>
</dbReference>
<evidence type="ECO:0008006" key="3">
    <source>
        <dbReference type="Google" id="ProtNLM"/>
    </source>
</evidence>
<dbReference type="AlphaFoldDB" id="A0A821WZI5"/>
<dbReference type="OrthoDB" id="10042427at2759"/>
<comment type="caution">
    <text evidence="1">The sequence shown here is derived from an EMBL/GenBank/DDBJ whole genome shotgun (WGS) entry which is preliminary data.</text>
</comment>
<dbReference type="InterPro" id="IPR052709">
    <property type="entry name" value="Transposase-MT_Hybrid"/>
</dbReference>
<dbReference type="GO" id="GO:0003676">
    <property type="term" value="F:nucleic acid binding"/>
    <property type="evidence" value="ECO:0007669"/>
    <property type="project" value="InterPro"/>
</dbReference>
<dbReference type="Gene3D" id="3.30.420.10">
    <property type="entry name" value="Ribonuclease H-like superfamily/Ribonuclease H"/>
    <property type="match status" value="1"/>
</dbReference>
<gene>
    <name evidence="1" type="ORF">PMACD_LOCUS14131</name>
</gene>
<reference evidence="1" key="1">
    <citation type="submission" date="2021-02" db="EMBL/GenBank/DDBJ databases">
        <authorList>
            <person name="Steward A R."/>
        </authorList>
    </citation>
    <scope>NUCLEOTIDE SEQUENCE</scope>
</reference>
<proteinExistence type="predicted"/>
<evidence type="ECO:0000313" key="1">
    <source>
        <dbReference type="EMBL" id="CAF4934321.1"/>
    </source>
</evidence>
<protein>
    <recommendedName>
        <fullName evidence="3">Mariner transposase</fullName>
    </recommendedName>
</protein>
<accession>A0A821WZI5</accession>
<dbReference type="PANTHER" id="PTHR46060">
    <property type="entry name" value="MARINER MOS1 TRANSPOSASE-LIKE PROTEIN"/>
    <property type="match status" value="1"/>
</dbReference>
<dbReference type="EMBL" id="CAJOBZ010000063">
    <property type="protein sequence ID" value="CAF4934321.1"/>
    <property type="molecule type" value="Genomic_DNA"/>
</dbReference>
<dbReference type="Proteomes" id="UP000663880">
    <property type="component" value="Unassembled WGS sequence"/>
</dbReference>
<name>A0A821WZI5_9NEOP</name>
<evidence type="ECO:0000313" key="2">
    <source>
        <dbReference type="Proteomes" id="UP000663880"/>
    </source>
</evidence>
<dbReference type="PANTHER" id="PTHR46060:SF1">
    <property type="entry name" value="MARINER MOS1 TRANSPOSASE-LIKE PROTEIN"/>
    <property type="match status" value="1"/>
</dbReference>
<sequence length="126" mass="14632">MRKLSARLVPRVLTPDNKRNRLYYAGLLGRFEAELKKKQPYLAKKKVLFLQDNTPVHTATTKLVELGYELLHHPLYSSDYTSWDLFLFPNLIKSLAGQKFESNEAVIAPTEAYIKCIELKEDYVEK</sequence>